<evidence type="ECO:0000259" key="2">
    <source>
        <dbReference type="PROSITE" id="PS51192"/>
    </source>
</evidence>
<dbReference type="PANTHER" id="PTHR10799">
    <property type="entry name" value="SNF2/RAD54 HELICASE FAMILY"/>
    <property type="match status" value="1"/>
</dbReference>
<sequence length="87" mass="9843">NGILANEMGLGKTIEAIAFLAHLYQEGDGGPHLIVVPASTLDNWVREVHLWCPELDILLYYGSQDRKLLRMDIMNKVVDFNVIITTY</sequence>
<dbReference type="Pfam" id="PF00176">
    <property type="entry name" value="SNF2-rel_dom"/>
    <property type="match status" value="1"/>
</dbReference>
<feature type="non-terminal residue" evidence="3">
    <location>
        <position position="1"/>
    </location>
</feature>
<dbReference type="SUPFAM" id="SSF52540">
    <property type="entry name" value="P-loop containing nucleoside triphosphate hydrolases"/>
    <property type="match status" value="1"/>
</dbReference>
<dbReference type="PROSITE" id="PS51192">
    <property type="entry name" value="HELICASE_ATP_BIND_1"/>
    <property type="match status" value="1"/>
</dbReference>
<keyword evidence="4" id="KW-1185">Reference proteome</keyword>
<evidence type="ECO:0000313" key="4">
    <source>
        <dbReference type="Proteomes" id="UP000522270"/>
    </source>
</evidence>
<name>A0A7K5Z496_9AVES</name>
<dbReference type="InterPro" id="IPR038718">
    <property type="entry name" value="SNF2-like_sf"/>
</dbReference>
<dbReference type="OrthoDB" id="448448at2759"/>
<dbReference type="Gene3D" id="3.40.50.10810">
    <property type="entry name" value="Tandem AAA-ATPase domain"/>
    <property type="match status" value="1"/>
</dbReference>
<gene>
    <name evidence="3" type="primary">Smarcad1</name>
    <name evidence="3" type="ORF">PTEBUR_R14912</name>
</gene>
<comment type="similarity">
    <text evidence="1">Belongs to the SNF2/RAD54 helicase family.</text>
</comment>
<organism evidence="3 4">
    <name type="scientific">Pterocles burchelli</name>
    <dbReference type="NCBI Taxonomy" id="2585816"/>
    <lineage>
        <taxon>Eukaryota</taxon>
        <taxon>Metazoa</taxon>
        <taxon>Chordata</taxon>
        <taxon>Craniata</taxon>
        <taxon>Vertebrata</taxon>
        <taxon>Euteleostomi</taxon>
        <taxon>Archelosauria</taxon>
        <taxon>Archosauria</taxon>
        <taxon>Dinosauria</taxon>
        <taxon>Saurischia</taxon>
        <taxon>Theropoda</taxon>
        <taxon>Coelurosauria</taxon>
        <taxon>Aves</taxon>
        <taxon>Neognathae</taxon>
        <taxon>Neoaves</taxon>
        <taxon>Columbimorphae</taxon>
        <taxon>Pterocliformes</taxon>
        <taxon>Pteroclidae</taxon>
        <taxon>Pterocles</taxon>
    </lineage>
</organism>
<feature type="domain" description="Helicase ATP-binding" evidence="2">
    <location>
        <begin position="1"/>
        <end position="87"/>
    </location>
</feature>
<comment type="caution">
    <text evidence="3">The sequence shown here is derived from an EMBL/GenBank/DDBJ whole genome shotgun (WGS) entry which is preliminary data.</text>
</comment>
<accession>A0A7K5Z496</accession>
<dbReference type="EMBL" id="VYZE01002390">
    <property type="protein sequence ID" value="NWU72514.1"/>
    <property type="molecule type" value="Genomic_DNA"/>
</dbReference>
<dbReference type="AlphaFoldDB" id="A0A7K5Z496"/>
<feature type="non-terminal residue" evidence="3">
    <location>
        <position position="87"/>
    </location>
</feature>
<dbReference type="InterPro" id="IPR027417">
    <property type="entry name" value="P-loop_NTPase"/>
</dbReference>
<dbReference type="GO" id="GO:0005524">
    <property type="term" value="F:ATP binding"/>
    <property type="evidence" value="ECO:0007669"/>
    <property type="project" value="InterPro"/>
</dbReference>
<evidence type="ECO:0000256" key="1">
    <source>
        <dbReference type="ARBA" id="ARBA00007025"/>
    </source>
</evidence>
<dbReference type="InterPro" id="IPR014001">
    <property type="entry name" value="Helicase_ATP-bd"/>
</dbReference>
<dbReference type="GO" id="GO:0005694">
    <property type="term" value="C:chromosome"/>
    <property type="evidence" value="ECO:0007669"/>
    <property type="project" value="UniProtKB-ARBA"/>
</dbReference>
<dbReference type="Proteomes" id="UP000522270">
    <property type="component" value="Unassembled WGS sequence"/>
</dbReference>
<proteinExistence type="inferred from homology"/>
<dbReference type="InterPro" id="IPR000330">
    <property type="entry name" value="SNF2_N"/>
</dbReference>
<protein>
    <submittedName>
        <fullName evidence="3">SMRCD regulator</fullName>
    </submittedName>
</protein>
<evidence type="ECO:0000313" key="3">
    <source>
        <dbReference type="EMBL" id="NWU72514.1"/>
    </source>
</evidence>
<reference evidence="3 4" key="1">
    <citation type="submission" date="2019-09" db="EMBL/GenBank/DDBJ databases">
        <title>Bird 10,000 Genomes (B10K) Project - Family phase.</title>
        <authorList>
            <person name="Zhang G."/>
        </authorList>
    </citation>
    <scope>NUCLEOTIDE SEQUENCE [LARGE SCALE GENOMIC DNA]</scope>
    <source>
        <strain evidence="3">B10K-DU-027-49</strain>
        <tissue evidence="3">Muscle</tissue>
    </source>
</reference>